<evidence type="ECO:0000256" key="2">
    <source>
        <dbReference type="ARBA" id="ARBA00022723"/>
    </source>
</evidence>
<evidence type="ECO:0000256" key="6">
    <source>
        <dbReference type="ARBA" id="ARBA00022842"/>
    </source>
</evidence>
<evidence type="ECO:0000256" key="5">
    <source>
        <dbReference type="ARBA" id="ARBA00022840"/>
    </source>
</evidence>
<evidence type="ECO:0000313" key="11">
    <source>
        <dbReference type="EMBL" id="GAA1869173.1"/>
    </source>
</evidence>
<evidence type="ECO:0000256" key="9">
    <source>
        <dbReference type="HAMAP-Rule" id="MF_01987"/>
    </source>
</evidence>
<evidence type="ECO:0000313" key="12">
    <source>
        <dbReference type="Proteomes" id="UP001500449"/>
    </source>
</evidence>
<evidence type="ECO:0000256" key="1">
    <source>
        <dbReference type="ARBA" id="ARBA00022679"/>
    </source>
</evidence>
<gene>
    <name evidence="9" type="primary">rbsK</name>
    <name evidence="11" type="ORF">GCM10009836_57180</name>
</gene>
<feature type="active site" description="Proton acceptor" evidence="9">
    <location>
        <position position="249"/>
    </location>
</feature>
<dbReference type="InterPro" id="IPR029056">
    <property type="entry name" value="Ribokinase-like"/>
</dbReference>
<keyword evidence="12" id="KW-1185">Reference proteome</keyword>
<keyword evidence="6 9" id="KW-0460">Magnesium</keyword>
<feature type="binding site" evidence="9">
    <location>
        <position position="183"/>
    </location>
    <ligand>
        <name>ATP</name>
        <dbReference type="ChEBI" id="CHEBI:30616"/>
    </ligand>
</feature>
<comment type="caution">
    <text evidence="11">The sequence shown here is derived from an EMBL/GenBank/DDBJ whole genome shotgun (WGS) entry which is preliminary data.</text>
</comment>
<keyword evidence="2 9" id="KW-0479">Metal-binding</keyword>
<comment type="similarity">
    <text evidence="9">Belongs to the carbohydrate kinase PfkB family. Ribokinase subfamily.</text>
</comment>
<dbReference type="Pfam" id="PF00294">
    <property type="entry name" value="PfkB"/>
    <property type="match status" value="1"/>
</dbReference>
<keyword evidence="9" id="KW-0963">Cytoplasm</keyword>
<dbReference type="InterPro" id="IPR011611">
    <property type="entry name" value="PfkB_dom"/>
</dbReference>
<feature type="binding site" evidence="9">
    <location>
        <begin position="40"/>
        <end position="44"/>
    </location>
    <ligand>
        <name>substrate</name>
    </ligand>
</feature>
<dbReference type="EC" id="2.7.1.15" evidence="9"/>
<evidence type="ECO:0000259" key="10">
    <source>
        <dbReference type="Pfam" id="PF00294"/>
    </source>
</evidence>
<accession>A0ABN2NHX1</accession>
<dbReference type="InterPro" id="IPR002139">
    <property type="entry name" value="Ribo/fructo_kinase"/>
</dbReference>
<proteinExistence type="inferred from homology"/>
<comment type="subcellular location">
    <subcellularLocation>
        <location evidence="9">Cytoplasm</location>
    </subcellularLocation>
</comment>
<feature type="binding site" evidence="9">
    <location>
        <begin position="12"/>
        <end position="14"/>
    </location>
    <ligand>
        <name>substrate</name>
    </ligand>
</feature>
<dbReference type="Gene3D" id="3.40.1190.20">
    <property type="match status" value="1"/>
</dbReference>
<comment type="pathway">
    <text evidence="9">Carbohydrate metabolism; D-ribose degradation; D-ribose 5-phosphate from beta-D-ribopyranose: step 2/2.</text>
</comment>
<protein>
    <recommendedName>
        <fullName evidence="9">Ribokinase</fullName>
        <shortName evidence="9">RK</shortName>
        <ecNumber evidence="9">2.7.1.15</ecNumber>
    </recommendedName>
</protein>
<evidence type="ECO:0000256" key="3">
    <source>
        <dbReference type="ARBA" id="ARBA00022741"/>
    </source>
</evidence>
<dbReference type="PRINTS" id="PR00990">
    <property type="entry name" value="RIBOKINASE"/>
</dbReference>
<feature type="binding site" evidence="9">
    <location>
        <begin position="217"/>
        <end position="222"/>
    </location>
    <ligand>
        <name>ATP</name>
        <dbReference type="ChEBI" id="CHEBI:30616"/>
    </ligand>
</feature>
<comment type="caution">
    <text evidence="9">Lacks conserved residue(s) required for the propagation of feature annotation.</text>
</comment>
<feature type="binding site" evidence="9">
    <location>
        <position position="249"/>
    </location>
    <ligand>
        <name>substrate</name>
    </ligand>
</feature>
<evidence type="ECO:0000256" key="8">
    <source>
        <dbReference type="ARBA" id="ARBA00023277"/>
    </source>
</evidence>
<comment type="function">
    <text evidence="9">Catalyzes the phosphorylation of ribose at O-5 in a reaction requiring ATP and magnesium. The resulting D-ribose-5-phosphate can then be used either for sythesis of nucleotides, histidine, and tryptophan, or as a component of the pentose phosphate pathway.</text>
</comment>
<evidence type="ECO:0000256" key="7">
    <source>
        <dbReference type="ARBA" id="ARBA00022958"/>
    </source>
</evidence>
<comment type="catalytic activity">
    <reaction evidence="9">
        <text>D-ribose + ATP = D-ribose 5-phosphate + ADP + H(+)</text>
        <dbReference type="Rhea" id="RHEA:13697"/>
        <dbReference type="ChEBI" id="CHEBI:15378"/>
        <dbReference type="ChEBI" id="CHEBI:30616"/>
        <dbReference type="ChEBI" id="CHEBI:47013"/>
        <dbReference type="ChEBI" id="CHEBI:78346"/>
        <dbReference type="ChEBI" id="CHEBI:456216"/>
        <dbReference type="EC" id="2.7.1.15"/>
    </reaction>
</comment>
<organism evidence="11 12">
    <name type="scientific">Pseudonocardia ailaonensis</name>
    <dbReference type="NCBI Taxonomy" id="367279"/>
    <lineage>
        <taxon>Bacteria</taxon>
        <taxon>Bacillati</taxon>
        <taxon>Actinomycetota</taxon>
        <taxon>Actinomycetes</taxon>
        <taxon>Pseudonocardiales</taxon>
        <taxon>Pseudonocardiaceae</taxon>
        <taxon>Pseudonocardia</taxon>
    </lineage>
</organism>
<dbReference type="EMBL" id="BAAAQK010000024">
    <property type="protein sequence ID" value="GAA1869173.1"/>
    <property type="molecule type" value="Genomic_DNA"/>
</dbReference>
<comment type="activity regulation">
    <text evidence="9">Activated by a monovalent cation that binds near, but not in, the active site. The most likely occupant of the site in vivo is potassium. Ion binding induces a conformational change that may alter substrate affinity.</text>
</comment>
<feature type="binding site" evidence="9">
    <location>
        <position position="282"/>
    </location>
    <ligand>
        <name>K(+)</name>
        <dbReference type="ChEBI" id="CHEBI:29103"/>
    </ligand>
</feature>
<evidence type="ECO:0000256" key="4">
    <source>
        <dbReference type="ARBA" id="ARBA00022777"/>
    </source>
</evidence>
<comment type="cofactor">
    <cofactor evidence="9">
        <name>Mg(2+)</name>
        <dbReference type="ChEBI" id="CHEBI:18420"/>
    </cofactor>
    <text evidence="9">Requires a divalent cation, most likely magnesium in vivo, as an electrophilic catalyst to aid phosphoryl group transfer. It is the chelate of the metal and the nucleotide that is the actual substrate.</text>
</comment>
<feature type="binding site" evidence="9">
    <location>
        <position position="288"/>
    </location>
    <ligand>
        <name>K(+)</name>
        <dbReference type="ChEBI" id="CHEBI:29103"/>
    </ligand>
</feature>
<feature type="domain" description="Carbohydrate kinase PfkB" evidence="10">
    <location>
        <begin position="4"/>
        <end position="288"/>
    </location>
</feature>
<keyword evidence="7 9" id="KW-0630">Potassium</keyword>
<feature type="binding site" evidence="9">
    <location>
        <position position="245"/>
    </location>
    <ligand>
        <name>K(+)</name>
        <dbReference type="ChEBI" id="CHEBI:29103"/>
    </ligand>
</feature>
<keyword evidence="5 9" id="KW-0067">ATP-binding</keyword>
<dbReference type="SUPFAM" id="SSF53613">
    <property type="entry name" value="Ribokinase-like"/>
    <property type="match status" value="1"/>
</dbReference>
<feature type="binding site" evidence="9">
    <location>
        <position position="243"/>
    </location>
    <ligand>
        <name>K(+)</name>
        <dbReference type="ChEBI" id="CHEBI:29103"/>
    </ligand>
</feature>
<dbReference type="PANTHER" id="PTHR10584:SF166">
    <property type="entry name" value="RIBOKINASE"/>
    <property type="match status" value="1"/>
</dbReference>
<dbReference type="RefSeq" id="WP_344423861.1">
    <property type="nucleotide sequence ID" value="NZ_BAAAQK010000024.1"/>
</dbReference>
<dbReference type="InterPro" id="IPR011877">
    <property type="entry name" value="Ribokinase"/>
</dbReference>
<keyword evidence="1 9" id="KW-0808">Transferase</keyword>
<dbReference type="PANTHER" id="PTHR10584">
    <property type="entry name" value="SUGAR KINASE"/>
    <property type="match status" value="1"/>
</dbReference>
<reference evidence="11 12" key="1">
    <citation type="journal article" date="2019" name="Int. J. Syst. Evol. Microbiol.">
        <title>The Global Catalogue of Microorganisms (GCM) 10K type strain sequencing project: providing services to taxonomists for standard genome sequencing and annotation.</title>
        <authorList>
            <consortium name="The Broad Institute Genomics Platform"/>
            <consortium name="The Broad Institute Genome Sequencing Center for Infectious Disease"/>
            <person name="Wu L."/>
            <person name="Ma J."/>
        </authorList>
    </citation>
    <scope>NUCLEOTIDE SEQUENCE [LARGE SCALE GENOMIC DNA]</scope>
    <source>
        <strain evidence="11 12">JCM 16009</strain>
    </source>
</reference>
<keyword evidence="4 9" id="KW-0418">Kinase</keyword>
<name>A0ABN2NHX1_9PSEU</name>
<keyword evidence="8 9" id="KW-0119">Carbohydrate metabolism</keyword>
<sequence length="305" mass="30112">MDLDVTVVGTVNADHSLTVTALPSPGETVLAVASHRGVGGKSANQAVSAALLGAGTSLFAVVGDDAEGSALVGQVAARGVDTAGVVRAAGRRSGSAVVTVDTSGENCIVVWPGANALLESAMVPDSALGTGAIVVLSLESPVPVVEAVAERAAALGGRVLLNASPAAELPDGLWRATDVVVVNHAEATALTGVEHQEGWASLRAAFARRGVPSCIVTLGAGGAVVLEPRSITEIPAVRVDVVDTTGCGDAFMGAVAAGLARRSSLVDAARLGVVAGAWAARGAGAQASYASSEELDGWQGTTVGR</sequence>
<dbReference type="HAMAP" id="MF_01987">
    <property type="entry name" value="Ribokinase"/>
    <property type="match status" value="1"/>
</dbReference>
<feature type="binding site" evidence="9">
    <location>
        <position position="139"/>
    </location>
    <ligand>
        <name>substrate</name>
    </ligand>
</feature>
<dbReference type="Proteomes" id="UP001500449">
    <property type="component" value="Unassembled WGS sequence"/>
</dbReference>
<feature type="binding site" evidence="9">
    <location>
        <position position="284"/>
    </location>
    <ligand>
        <name>K(+)</name>
        <dbReference type="ChEBI" id="CHEBI:29103"/>
    </ligand>
</feature>
<feature type="binding site" evidence="9">
    <location>
        <begin position="248"/>
        <end position="249"/>
    </location>
    <ligand>
        <name>ATP</name>
        <dbReference type="ChEBI" id="CHEBI:30616"/>
    </ligand>
</feature>
<keyword evidence="3 9" id="KW-0547">Nucleotide-binding</keyword>
<dbReference type="CDD" id="cd01174">
    <property type="entry name" value="ribokinase"/>
    <property type="match status" value="1"/>
</dbReference>
<feature type="binding site" evidence="9">
    <location>
        <position position="279"/>
    </location>
    <ligand>
        <name>K(+)</name>
        <dbReference type="ChEBI" id="CHEBI:29103"/>
    </ligand>
</feature>
<comment type="subunit">
    <text evidence="9">Homodimer.</text>
</comment>